<reference evidence="2 3" key="1">
    <citation type="submission" date="2022-11" db="EMBL/GenBank/DDBJ databases">
        <title>Minimal conservation of predation-associated metabolite biosynthetic gene clusters underscores biosynthetic potential of Myxococcota including descriptions for ten novel species: Archangium lansinium sp. nov., Myxococcus landrumus sp. nov., Nannocystis bai.</title>
        <authorList>
            <person name="Ahearne A."/>
            <person name="Stevens C."/>
            <person name="Dowd S."/>
        </authorList>
    </citation>
    <scope>NUCLEOTIDE SEQUENCE [LARGE SCALE GENOMIC DNA]</scope>
    <source>
        <strain evidence="2 3">BB15-2</strain>
    </source>
</reference>
<sequence length="185" mass="19154">MLDFYLRRLAFTLVATLTACGPSDSKSTDTTDSSTTADPSTGIGTTETPTTAAPTTDAATTDNSTSTGDAPTLCADAGSEAECMAATEMDEELGLRCRWATVQRFVAGMGGEGCSFEPAGGACVLANFAEGGAGCFGFWREPEPGEVVFARWDCGTPKSDAWQSCYEIEMASPGHEACFCMNAGG</sequence>
<name>A0ABT5DSF3_9BACT</name>
<evidence type="ECO:0000313" key="2">
    <source>
        <dbReference type="EMBL" id="MDC0716068.1"/>
    </source>
</evidence>
<dbReference type="EMBL" id="JAQNDL010000001">
    <property type="protein sequence ID" value="MDC0716068.1"/>
    <property type="molecule type" value="Genomic_DNA"/>
</dbReference>
<gene>
    <name evidence="2" type="ORF">POL25_04130</name>
</gene>
<dbReference type="RefSeq" id="WP_272084518.1">
    <property type="nucleotide sequence ID" value="NZ_JAQNDL010000001.1"/>
</dbReference>
<comment type="caution">
    <text evidence="2">The sequence shown here is derived from an EMBL/GenBank/DDBJ whole genome shotgun (WGS) entry which is preliminary data.</text>
</comment>
<feature type="compositionally biased region" description="Low complexity" evidence="1">
    <location>
        <begin position="23"/>
        <end position="70"/>
    </location>
</feature>
<evidence type="ECO:0000313" key="3">
    <source>
        <dbReference type="Proteomes" id="UP001221686"/>
    </source>
</evidence>
<feature type="region of interest" description="Disordered" evidence="1">
    <location>
        <begin position="21"/>
        <end position="70"/>
    </location>
</feature>
<accession>A0ABT5DSF3</accession>
<evidence type="ECO:0000256" key="1">
    <source>
        <dbReference type="SAM" id="MobiDB-lite"/>
    </source>
</evidence>
<keyword evidence="3" id="KW-1185">Reference proteome</keyword>
<dbReference type="PROSITE" id="PS51257">
    <property type="entry name" value="PROKAR_LIPOPROTEIN"/>
    <property type="match status" value="1"/>
</dbReference>
<proteinExistence type="predicted"/>
<evidence type="ECO:0008006" key="4">
    <source>
        <dbReference type="Google" id="ProtNLM"/>
    </source>
</evidence>
<protein>
    <recommendedName>
        <fullName evidence="4">Lipoprotein</fullName>
    </recommendedName>
</protein>
<organism evidence="2 3">
    <name type="scientific">Nannocystis bainbridge</name>
    <dbReference type="NCBI Taxonomy" id="2995303"/>
    <lineage>
        <taxon>Bacteria</taxon>
        <taxon>Pseudomonadati</taxon>
        <taxon>Myxococcota</taxon>
        <taxon>Polyangia</taxon>
        <taxon>Nannocystales</taxon>
        <taxon>Nannocystaceae</taxon>
        <taxon>Nannocystis</taxon>
    </lineage>
</organism>
<dbReference type="Proteomes" id="UP001221686">
    <property type="component" value="Unassembled WGS sequence"/>
</dbReference>